<feature type="transmembrane region" description="Helical" evidence="1">
    <location>
        <begin position="143"/>
        <end position="165"/>
    </location>
</feature>
<dbReference type="EMBL" id="MNVN01000016">
    <property type="protein sequence ID" value="OIO30501.1"/>
    <property type="molecule type" value="Genomic_DNA"/>
</dbReference>
<organism evidence="3 4">
    <name type="scientific">Candidatus Nomurabacteria bacterium CG1_02_43_90</name>
    <dbReference type="NCBI Taxonomy" id="1805281"/>
    <lineage>
        <taxon>Bacteria</taxon>
        <taxon>Candidatus Nomuraibacteriota</taxon>
    </lineage>
</organism>
<dbReference type="InterPro" id="IPR021994">
    <property type="entry name" value="DUF3592"/>
</dbReference>
<dbReference type="AlphaFoldDB" id="A0A1J4V6T0"/>
<dbReference type="Proteomes" id="UP000181992">
    <property type="component" value="Unassembled WGS sequence"/>
</dbReference>
<sequence>MSPKSILGIAISAFFFAVFLGYIGVLIRSSDQTLLHQPTVSGKVLSINIVSRAKEAVRGSAGGTMQNYWMVAITYGYTVDDKDYVNDVLSNSVPLENVDIHSKPSASLMNYLTLYTAGKAVDVSYDPRNPQERVLEISTKDSFYFLVTDLILLIVAILALIRYLFVR</sequence>
<evidence type="ECO:0000313" key="3">
    <source>
        <dbReference type="EMBL" id="OIO30501.1"/>
    </source>
</evidence>
<protein>
    <recommendedName>
        <fullName evidence="2">DUF3592 domain-containing protein</fullName>
    </recommendedName>
</protein>
<evidence type="ECO:0000313" key="4">
    <source>
        <dbReference type="Proteomes" id="UP000181992"/>
    </source>
</evidence>
<feature type="domain" description="DUF3592" evidence="2">
    <location>
        <begin position="48"/>
        <end position="136"/>
    </location>
</feature>
<proteinExistence type="predicted"/>
<accession>A0A1J4V6T0</accession>
<dbReference type="STRING" id="1805281.AUJ77_02920"/>
<reference evidence="3 4" key="1">
    <citation type="journal article" date="2016" name="Environ. Microbiol.">
        <title>Genomic resolution of a cold subsurface aquifer community provides metabolic insights for novel microbes adapted to high CO concentrations.</title>
        <authorList>
            <person name="Probst A.J."/>
            <person name="Castelle C.J."/>
            <person name="Singh A."/>
            <person name="Brown C.T."/>
            <person name="Anantharaman K."/>
            <person name="Sharon I."/>
            <person name="Hug L.A."/>
            <person name="Burstein D."/>
            <person name="Emerson J.B."/>
            <person name="Thomas B.C."/>
            <person name="Banfield J.F."/>
        </authorList>
    </citation>
    <scope>NUCLEOTIDE SEQUENCE [LARGE SCALE GENOMIC DNA]</scope>
    <source>
        <strain evidence="3">CG1_02_43_90</strain>
    </source>
</reference>
<feature type="transmembrane region" description="Helical" evidence="1">
    <location>
        <begin position="6"/>
        <end position="27"/>
    </location>
</feature>
<evidence type="ECO:0000256" key="1">
    <source>
        <dbReference type="SAM" id="Phobius"/>
    </source>
</evidence>
<keyword evidence="1" id="KW-1133">Transmembrane helix</keyword>
<name>A0A1J4V6T0_9BACT</name>
<keyword evidence="1" id="KW-0472">Membrane</keyword>
<comment type="caution">
    <text evidence="3">The sequence shown here is derived from an EMBL/GenBank/DDBJ whole genome shotgun (WGS) entry which is preliminary data.</text>
</comment>
<dbReference type="Pfam" id="PF12158">
    <property type="entry name" value="DUF3592"/>
    <property type="match status" value="1"/>
</dbReference>
<evidence type="ECO:0000259" key="2">
    <source>
        <dbReference type="Pfam" id="PF12158"/>
    </source>
</evidence>
<keyword evidence="1" id="KW-0812">Transmembrane</keyword>
<gene>
    <name evidence="3" type="ORF">AUJ77_02920</name>
</gene>